<dbReference type="GeneID" id="126911358"/>
<keyword evidence="3" id="KW-1185">Reference proteome</keyword>
<protein>
    <submittedName>
        <fullName evidence="4">PiggyBac transposable element-derived protein 1-like</fullName>
    </submittedName>
</protein>
<evidence type="ECO:0000256" key="1">
    <source>
        <dbReference type="SAM" id="MobiDB-lite"/>
    </source>
</evidence>
<sequence>MSSKRCLRDEDIAATLFDDADSEDGLDFDNDSLADPDFVPELNNFEDDVPEVDIDVDSIIQTLEDDHESPGCSTEYAPSREMSDQAPPAKKPAKEKIPKLNLRWKKKNLELSELQLMFTGNKTLGSDLLELDTPIQYFFHLFSPELIKMISEETNLYQVQKDPNSTFRVSEADVRQFIGVVYIMSLVQLPRVTNHWSPILGTPLIQETISLNKFEKIRQSLHFNDNSKNLPREHPDHDRIYKIRPLVDSLNEAYSNIPIEEHLCVDEQMCSTKSRNTLKRYNPNKPHKWGYKVYVLSGVTGFAYKTEIETGKENVVLDGEPDLGASSNVVMRLARMIPRHQNFRLYFDNYFTSLRLLEYLAKEGILSLGTIRRNRIPDCKLSTEKLMMKKNEAIRKNMWPMSTGSTSQLLHGRTIKLSAWRPPLQDRSPKVMFVDGTNKN</sequence>
<proteinExistence type="predicted"/>
<dbReference type="RefSeq" id="XP_050554191.1">
    <property type="nucleotide sequence ID" value="XM_050698234.1"/>
</dbReference>
<feature type="domain" description="PiggyBac transposable element-derived protein" evidence="2">
    <location>
        <begin position="133"/>
        <end position="386"/>
    </location>
</feature>
<dbReference type="InterPro" id="IPR029526">
    <property type="entry name" value="PGBD"/>
</dbReference>
<dbReference type="PANTHER" id="PTHR47272:SF1">
    <property type="entry name" value="PIGGYBAC TRANSPOSABLE ELEMENT-DERIVED PROTEIN 3-LIKE"/>
    <property type="match status" value="1"/>
</dbReference>
<evidence type="ECO:0000313" key="3">
    <source>
        <dbReference type="Proteomes" id="UP000829999"/>
    </source>
</evidence>
<dbReference type="Pfam" id="PF13843">
    <property type="entry name" value="DDE_Tnp_1_7"/>
    <property type="match status" value="1"/>
</dbReference>
<gene>
    <name evidence="4" type="primary">LOC126911358</name>
</gene>
<feature type="region of interest" description="Disordered" evidence="1">
    <location>
        <begin position="65"/>
        <end position="94"/>
    </location>
</feature>
<name>A0A9R0DWR9_SPOFR</name>
<dbReference type="AlphaFoldDB" id="A0A9R0DWR9"/>
<organism evidence="3 4">
    <name type="scientific">Spodoptera frugiperda</name>
    <name type="common">Fall armyworm</name>
    <dbReference type="NCBI Taxonomy" id="7108"/>
    <lineage>
        <taxon>Eukaryota</taxon>
        <taxon>Metazoa</taxon>
        <taxon>Ecdysozoa</taxon>
        <taxon>Arthropoda</taxon>
        <taxon>Hexapoda</taxon>
        <taxon>Insecta</taxon>
        <taxon>Pterygota</taxon>
        <taxon>Neoptera</taxon>
        <taxon>Endopterygota</taxon>
        <taxon>Lepidoptera</taxon>
        <taxon>Glossata</taxon>
        <taxon>Ditrysia</taxon>
        <taxon>Noctuoidea</taxon>
        <taxon>Noctuidae</taxon>
        <taxon>Amphipyrinae</taxon>
        <taxon>Spodoptera</taxon>
    </lineage>
</organism>
<dbReference type="PANTHER" id="PTHR47272">
    <property type="entry name" value="DDE_TNP_1_7 DOMAIN-CONTAINING PROTEIN"/>
    <property type="match status" value="1"/>
</dbReference>
<evidence type="ECO:0000259" key="2">
    <source>
        <dbReference type="Pfam" id="PF13843"/>
    </source>
</evidence>
<evidence type="ECO:0000313" key="4">
    <source>
        <dbReference type="RefSeq" id="XP_050554191.1"/>
    </source>
</evidence>
<accession>A0A9R0DWR9</accession>
<dbReference type="Proteomes" id="UP000829999">
    <property type="component" value="Chromosome 14"/>
</dbReference>
<reference evidence="4" key="1">
    <citation type="submission" date="2025-08" db="UniProtKB">
        <authorList>
            <consortium name="RefSeq"/>
        </authorList>
    </citation>
    <scope>IDENTIFICATION</scope>
    <source>
        <tissue evidence="4">Whole larval tissue</tissue>
    </source>
</reference>